<evidence type="ECO:0000313" key="4">
    <source>
        <dbReference type="EMBL" id="KAG9453404.1"/>
    </source>
</evidence>
<protein>
    <submittedName>
        <fullName evidence="4">Uncharacterized protein</fullName>
    </submittedName>
</protein>
<name>A0AAV7EXW9_ARIFI</name>
<feature type="transmembrane region" description="Helical" evidence="3">
    <location>
        <begin position="23"/>
        <end position="44"/>
    </location>
</feature>
<keyword evidence="3" id="KW-0812">Transmembrane</keyword>
<comment type="caution">
    <text evidence="4">The sequence shown here is derived from an EMBL/GenBank/DDBJ whole genome shotgun (WGS) entry which is preliminary data.</text>
</comment>
<organism evidence="4 5">
    <name type="scientific">Aristolochia fimbriata</name>
    <name type="common">White veined hardy Dutchman's pipe vine</name>
    <dbReference type="NCBI Taxonomy" id="158543"/>
    <lineage>
        <taxon>Eukaryota</taxon>
        <taxon>Viridiplantae</taxon>
        <taxon>Streptophyta</taxon>
        <taxon>Embryophyta</taxon>
        <taxon>Tracheophyta</taxon>
        <taxon>Spermatophyta</taxon>
        <taxon>Magnoliopsida</taxon>
        <taxon>Magnoliidae</taxon>
        <taxon>Piperales</taxon>
        <taxon>Aristolochiaceae</taxon>
        <taxon>Aristolochia</taxon>
    </lineage>
</organism>
<dbReference type="InterPro" id="IPR052858">
    <property type="entry name" value="E3_ubiquitin-ligase_LIN"/>
</dbReference>
<dbReference type="PANTHER" id="PTHR47446">
    <property type="entry name" value="RING-TYPE E3 UBIQUITIN TRANSFERASE"/>
    <property type="match status" value="1"/>
</dbReference>
<keyword evidence="3" id="KW-0472">Membrane</keyword>
<evidence type="ECO:0000256" key="2">
    <source>
        <dbReference type="SAM" id="MobiDB-lite"/>
    </source>
</evidence>
<proteinExistence type="predicted"/>
<keyword evidence="3" id="KW-1133">Transmembrane helix</keyword>
<dbReference type="SMART" id="SM00320">
    <property type="entry name" value="WD40"/>
    <property type="match status" value="1"/>
</dbReference>
<dbReference type="AlphaFoldDB" id="A0AAV7EXW9"/>
<evidence type="ECO:0000313" key="5">
    <source>
        <dbReference type="Proteomes" id="UP000825729"/>
    </source>
</evidence>
<dbReference type="InterPro" id="IPR036322">
    <property type="entry name" value="WD40_repeat_dom_sf"/>
</dbReference>
<dbReference type="EMBL" id="JAINDJ010000003">
    <property type="protein sequence ID" value="KAG9453404.1"/>
    <property type="molecule type" value="Genomic_DNA"/>
</dbReference>
<evidence type="ECO:0000256" key="1">
    <source>
        <dbReference type="PROSITE-ProRule" id="PRU00221"/>
    </source>
</evidence>
<feature type="repeat" description="WD" evidence="1">
    <location>
        <begin position="274"/>
        <end position="315"/>
    </location>
</feature>
<keyword evidence="1" id="KW-0853">WD repeat</keyword>
<dbReference type="PROSITE" id="PS50294">
    <property type="entry name" value="WD_REPEATS_REGION"/>
    <property type="match status" value="1"/>
</dbReference>
<dbReference type="SUPFAM" id="SSF50978">
    <property type="entry name" value="WD40 repeat-like"/>
    <property type="match status" value="1"/>
</dbReference>
<dbReference type="InterPro" id="IPR015943">
    <property type="entry name" value="WD40/YVTN_repeat-like_dom_sf"/>
</dbReference>
<reference evidence="4 5" key="1">
    <citation type="submission" date="2021-07" db="EMBL/GenBank/DDBJ databases">
        <title>The Aristolochia fimbriata genome: insights into angiosperm evolution, floral development and chemical biosynthesis.</title>
        <authorList>
            <person name="Jiao Y."/>
        </authorList>
    </citation>
    <scope>NUCLEOTIDE SEQUENCE [LARGE SCALE GENOMIC DNA]</scope>
    <source>
        <strain evidence="4">IBCAS-2021</strain>
        <tissue evidence="4">Leaf</tissue>
    </source>
</reference>
<feature type="compositionally biased region" description="Basic and acidic residues" evidence="2">
    <location>
        <begin position="439"/>
        <end position="458"/>
    </location>
</feature>
<gene>
    <name evidence="4" type="ORF">H6P81_006308</name>
</gene>
<dbReference type="PANTHER" id="PTHR47446:SF2">
    <property type="entry name" value="RING-TYPE E3 UBIQUITIN TRANSFERASE"/>
    <property type="match status" value="1"/>
</dbReference>
<feature type="region of interest" description="Disordered" evidence="2">
    <location>
        <begin position="437"/>
        <end position="458"/>
    </location>
</feature>
<dbReference type="Gene3D" id="2.130.10.10">
    <property type="entry name" value="YVTN repeat-like/Quinoprotein amine dehydrogenase"/>
    <property type="match status" value="1"/>
</dbReference>
<keyword evidence="5" id="KW-1185">Reference proteome</keyword>
<dbReference type="InterPro" id="IPR001680">
    <property type="entry name" value="WD40_rpt"/>
</dbReference>
<accession>A0AAV7EXW9</accession>
<sequence>MTQNWDIGKITHAIRSSPASANLFPNLILSLIGPNPVVLFYLLLPNRVLRDILAGLRKAPLSAETEAERNGSSQAVICSRIVEHCGAIAITTTLYSPTPSFIAAVKSMICSAAQSIEQFLHLGLELEERLLACMCMHNYTSAREKLELPVLWIPKACFLDNNHVGTQNLMSLSEGLRESLRRLSSITWMAEDLLKLANSVLPKKTKSYCTFFLLFLCEQHVSCVHTQILEAGNPSYGAINALLYYKGMLCTYHPYGSIRVWDIKGQTTKYAWEVKAHKKQITCVALFKPRDNLLTGSSDKTIKVWQMKKRKLECVQVIELKDSIQKIDSCGQMIFIITQSCGVKVYDGSRDLKTTCKNKRFASVAVTQVKIHLGCTNASIQVPPVLTLSIYEGYREKLGVCRLVIVCPPLGLHIVEQSQWKVVPHYLHRVNTALKKRKESREQRTKNKEQIEREREKEGRIANKQYASSRHLQWWDFPGFSRVDYRGIIYSIKQMKDVHLYLKKSTIFLRQLSKILQHDGPN</sequence>
<dbReference type="PROSITE" id="PS50082">
    <property type="entry name" value="WD_REPEATS_2"/>
    <property type="match status" value="1"/>
</dbReference>
<dbReference type="Pfam" id="PF00400">
    <property type="entry name" value="WD40"/>
    <property type="match status" value="1"/>
</dbReference>
<evidence type="ECO:0000256" key="3">
    <source>
        <dbReference type="SAM" id="Phobius"/>
    </source>
</evidence>
<dbReference type="Proteomes" id="UP000825729">
    <property type="component" value="Unassembled WGS sequence"/>
</dbReference>